<dbReference type="AlphaFoldDB" id="K6YZF5"/>
<dbReference type="PANTHER" id="PTHR34606:SF4">
    <property type="entry name" value="OUTER MEMBRANE LIPOPROTEIN DOLP"/>
    <property type="match status" value="1"/>
</dbReference>
<dbReference type="SMART" id="SM00749">
    <property type="entry name" value="BON"/>
    <property type="match status" value="2"/>
</dbReference>
<keyword evidence="4" id="KW-1185">Reference proteome</keyword>
<dbReference type="Pfam" id="PF04972">
    <property type="entry name" value="BON"/>
    <property type="match status" value="2"/>
</dbReference>
<dbReference type="PROSITE" id="PS50914">
    <property type="entry name" value="BON"/>
    <property type="match status" value="2"/>
</dbReference>
<dbReference type="RefSeq" id="WP_007625775.1">
    <property type="nucleotide sequence ID" value="NZ_BAEO01000068.1"/>
</dbReference>
<gene>
    <name evidence="3" type="ORF">GARC_5208</name>
</gene>
<comment type="caution">
    <text evidence="3">The sequence shown here is derived from an EMBL/GenBank/DDBJ whole genome shotgun (WGS) entry which is preliminary data.</text>
</comment>
<accession>K6YZF5</accession>
<evidence type="ECO:0000313" key="3">
    <source>
        <dbReference type="EMBL" id="GAC22143.1"/>
    </source>
</evidence>
<reference evidence="3 4" key="1">
    <citation type="journal article" date="2017" name="Antonie Van Leeuwenhoek">
        <title>Rhizobium rhizosphaerae sp. nov., a novel species isolated from rice rhizosphere.</title>
        <authorList>
            <person name="Zhao J.J."/>
            <person name="Zhang J."/>
            <person name="Zhang R.J."/>
            <person name="Zhang C.W."/>
            <person name="Yin H.Q."/>
            <person name="Zhang X.X."/>
        </authorList>
    </citation>
    <scope>NUCLEOTIDE SEQUENCE [LARGE SCALE GENOMIC DNA]</scope>
    <source>
        <strain evidence="3 4">BSs20135</strain>
    </source>
</reference>
<dbReference type="PROSITE" id="PS51257">
    <property type="entry name" value="PROKAR_LIPOPROTEIN"/>
    <property type="match status" value="1"/>
</dbReference>
<organism evidence="3 4">
    <name type="scientific">Paraglaciecola arctica BSs20135</name>
    <dbReference type="NCBI Taxonomy" id="493475"/>
    <lineage>
        <taxon>Bacteria</taxon>
        <taxon>Pseudomonadati</taxon>
        <taxon>Pseudomonadota</taxon>
        <taxon>Gammaproteobacteria</taxon>
        <taxon>Alteromonadales</taxon>
        <taxon>Alteromonadaceae</taxon>
        <taxon>Paraglaciecola</taxon>
    </lineage>
</organism>
<feature type="domain" description="BON" evidence="2">
    <location>
        <begin position="126"/>
        <end position="192"/>
    </location>
</feature>
<proteinExistence type="predicted"/>
<name>K6YZF5_9ALTE</name>
<dbReference type="OrthoDB" id="9783990at2"/>
<dbReference type="EMBL" id="BAEO01000068">
    <property type="protein sequence ID" value="GAC22143.1"/>
    <property type="molecule type" value="Genomic_DNA"/>
</dbReference>
<dbReference type="eggNOG" id="COG2823">
    <property type="taxonomic scope" value="Bacteria"/>
</dbReference>
<dbReference type="InterPro" id="IPR007055">
    <property type="entry name" value="BON_dom"/>
</dbReference>
<dbReference type="InterPro" id="IPR014004">
    <property type="entry name" value="Transpt-assoc_nodulatn_dom_bac"/>
</dbReference>
<protein>
    <submittedName>
        <fullName evidence="3">Transport-associated protein</fullName>
    </submittedName>
</protein>
<evidence type="ECO:0000259" key="2">
    <source>
        <dbReference type="PROSITE" id="PS50914"/>
    </source>
</evidence>
<evidence type="ECO:0000256" key="1">
    <source>
        <dbReference type="ARBA" id="ARBA00022729"/>
    </source>
</evidence>
<dbReference type="PANTHER" id="PTHR34606">
    <property type="entry name" value="BON DOMAIN-CONTAINING PROTEIN"/>
    <property type="match status" value="1"/>
</dbReference>
<sequence length="192" mass="20385">MLNSKNICLPLVLSASLLLQSCAGLIIGAGVGAASVAHDRRTIGTQVDDTTTAGRISNALSKDLAIHEQTSISVQVFNGTALLVGQAPTQALIQQAQNLASAVKNIRKLHNQIRLGSPIPASVVANDAWLASKVKTKLLADKRIDGLHIEIEVENGEVFLMGLVSEQESNIAVDITRNINGVKQVIKAFEYT</sequence>
<evidence type="ECO:0000313" key="4">
    <source>
        <dbReference type="Proteomes" id="UP000006327"/>
    </source>
</evidence>
<feature type="domain" description="BON" evidence="2">
    <location>
        <begin position="48"/>
        <end position="117"/>
    </location>
</feature>
<keyword evidence="1" id="KW-0732">Signal</keyword>
<dbReference type="Proteomes" id="UP000006327">
    <property type="component" value="Unassembled WGS sequence"/>
</dbReference>
<dbReference type="STRING" id="493475.GARC_5208"/>
<dbReference type="InterPro" id="IPR051686">
    <property type="entry name" value="Lipoprotein_DolP"/>
</dbReference>